<dbReference type="Gene3D" id="1.10.10.10">
    <property type="entry name" value="Winged helix-like DNA-binding domain superfamily/Winged helix DNA-binding domain"/>
    <property type="match status" value="1"/>
</dbReference>
<dbReference type="GO" id="GO:0006351">
    <property type="term" value="P:DNA-templated transcription"/>
    <property type="evidence" value="ECO:0007669"/>
    <property type="project" value="TreeGrafter"/>
</dbReference>
<sequence length="219" mass="23903">MRKAMMRRFLPSLSALLAFESAGRHGSFTKAAEDLAITQSGVSRQIGNLETFLGVRLFERIGSRIVLTNAGGAYLKEISRLLDEIERASIDTVRGRKLDDRLLICAHPTLSSRWLSLRLQGFLTANPAVLIEIPTATQGLDFEATEVDIAILRGCDSWRGLSPRSSSRPRPPSRKSNSPGRIGVPVPTVAGVARNAFRLAGAQLRLRNFVPDAPIVTCL</sequence>
<dbReference type="SUPFAM" id="SSF53850">
    <property type="entry name" value="Periplasmic binding protein-like II"/>
    <property type="match status" value="1"/>
</dbReference>
<keyword evidence="3" id="KW-0238">DNA-binding</keyword>
<dbReference type="SUPFAM" id="SSF46785">
    <property type="entry name" value="Winged helix' DNA-binding domain"/>
    <property type="match status" value="1"/>
</dbReference>
<dbReference type="InterPro" id="IPR036388">
    <property type="entry name" value="WH-like_DNA-bd_sf"/>
</dbReference>
<feature type="compositionally biased region" description="Low complexity" evidence="5">
    <location>
        <begin position="162"/>
        <end position="181"/>
    </location>
</feature>
<reference evidence="8 9" key="1">
    <citation type="submission" date="2019-01" db="EMBL/GenBank/DDBJ databases">
        <title>Sinorhodobacter populi sp. nov. isolated from the symptomatic bark tissue of Populus euramericana canker.</title>
        <authorList>
            <person name="Xu G."/>
        </authorList>
    </citation>
    <scope>NUCLEOTIDE SEQUENCE [LARGE SCALE GENOMIC DNA]</scope>
    <source>
        <strain evidence="8 9">CCTCC AB2012026</strain>
    </source>
</reference>
<evidence type="ECO:0000256" key="6">
    <source>
        <dbReference type="SAM" id="SignalP"/>
    </source>
</evidence>
<evidence type="ECO:0000256" key="3">
    <source>
        <dbReference type="ARBA" id="ARBA00023125"/>
    </source>
</evidence>
<comment type="similarity">
    <text evidence="1">Belongs to the LysR transcriptional regulatory family.</text>
</comment>
<dbReference type="InterPro" id="IPR036390">
    <property type="entry name" value="WH_DNA-bd_sf"/>
</dbReference>
<gene>
    <name evidence="8" type="ORF">EOW65_00075</name>
</gene>
<keyword evidence="6" id="KW-0732">Signal</keyword>
<feature type="region of interest" description="Disordered" evidence="5">
    <location>
        <begin position="161"/>
        <end position="184"/>
    </location>
</feature>
<dbReference type="EMBL" id="SAVB01000001">
    <property type="protein sequence ID" value="RWR52906.1"/>
    <property type="molecule type" value="Genomic_DNA"/>
</dbReference>
<dbReference type="PANTHER" id="PTHR30537">
    <property type="entry name" value="HTH-TYPE TRANSCRIPTIONAL REGULATOR"/>
    <property type="match status" value="1"/>
</dbReference>
<feature type="chain" id="PRO_5019553195" evidence="6">
    <location>
        <begin position="18"/>
        <end position="219"/>
    </location>
</feature>
<evidence type="ECO:0000256" key="4">
    <source>
        <dbReference type="ARBA" id="ARBA00023163"/>
    </source>
</evidence>
<evidence type="ECO:0000256" key="2">
    <source>
        <dbReference type="ARBA" id="ARBA00023015"/>
    </source>
</evidence>
<dbReference type="Proteomes" id="UP000286594">
    <property type="component" value="Unassembled WGS sequence"/>
</dbReference>
<comment type="caution">
    <text evidence="8">The sequence shown here is derived from an EMBL/GenBank/DDBJ whole genome shotgun (WGS) entry which is preliminary data.</text>
</comment>
<evidence type="ECO:0000313" key="9">
    <source>
        <dbReference type="Proteomes" id="UP000286594"/>
    </source>
</evidence>
<protein>
    <submittedName>
        <fullName evidence="8">LysR family transcriptional regulator</fullName>
    </submittedName>
</protein>
<dbReference type="InterPro" id="IPR058163">
    <property type="entry name" value="LysR-type_TF_proteobact-type"/>
</dbReference>
<organism evidence="8 9">
    <name type="scientific">Paenirhodobacter ferrireducens</name>
    <dbReference type="NCBI Taxonomy" id="1215032"/>
    <lineage>
        <taxon>Bacteria</taxon>
        <taxon>Pseudomonadati</taxon>
        <taxon>Pseudomonadota</taxon>
        <taxon>Alphaproteobacteria</taxon>
        <taxon>Rhodobacterales</taxon>
        <taxon>Rhodobacter group</taxon>
        <taxon>Paenirhodobacter</taxon>
    </lineage>
</organism>
<evidence type="ECO:0000259" key="7">
    <source>
        <dbReference type="PROSITE" id="PS50931"/>
    </source>
</evidence>
<dbReference type="PROSITE" id="PS50931">
    <property type="entry name" value="HTH_LYSR"/>
    <property type="match status" value="1"/>
</dbReference>
<accession>A0A443LUM4</accession>
<evidence type="ECO:0000256" key="1">
    <source>
        <dbReference type="ARBA" id="ARBA00009437"/>
    </source>
</evidence>
<name>A0A443LUM4_9RHOB</name>
<dbReference type="PRINTS" id="PR00039">
    <property type="entry name" value="HTHLYSR"/>
</dbReference>
<proteinExistence type="inferred from homology"/>
<evidence type="ECO:0000313" key="8">
    <source>
        <dbReference type="EMBL" id="RWR52906.1"/>
    </source>
</evidence>
<feature type="domain" description="HTH lysR-type" evidence="7">
    <location>
        <begin position="11"/>
        <end position="68"/>
    </location>
</feature>
<keyword evidence="2" id="KW-0805">Transcription regulation</keyword>
<dbReference type="Pfam" id="PF00126">
    <property type="entry name" value="HTH_1"/>
    <property type="match status" value="1"/>
</dbReference>
<dbReference type="OrthoDB" id="9813056at2"/>
<dbReference type="AlphaFoldDB" id="A0A443LUM4"/>
<dbReference type="PANTHER" id="PTHR30537:SF26">
    <property type="entry name" value="GLYCINE CLEAVAGE SYSTEM TRANSCRIPTIONAL ACTIVATOR"/>
    <property type="match status" value="1"/>
</dbReference>
<evidence type="ECO:0000256" key="5">
    <source>
        <dbReference type="SAM" id="MobiDB-lite"/>
    </source>
</evidence>
<keyword evidence="9" id="KW-1185">Reference proteome</keyword>
<dbReference type="Gene3D" id="3.40.190.10">
    <property type="entry name" value="Periplasmic binding protein-like II"/>
    <property type="match status" value="1"/>
</dbReference>
<feature type="signal peptide" evidence="6">
    <location>
        <begin position="1"/>
        <end position="17"/>
    </location>
</feature>
<dbReference type="FunFam" id="1.10.10.10:FF:000001">
    <property type="entry name" value="LysR family transcriptional regulator"/>
    <property type="match status" value="1"/>
</dbReference>
<keyword evidence="4" id="KW-0804">Transcription</keyword>
<dbReference type="GO" id="GO:0043565">
    <property type="term" value="F:sequence-specific DNA binding"/>
    <property type="evidence" value="ECO:0007669"/>
    <property type="project" value="TreeGrafter"/>
</dbReference>
<dbReference type="GO" id="GO:0003700">
    <property type="term" value="F:DNA-binding transcription factor activity"/>
    <property type="evidence" value="ECO:0007669"/>
    <property type="project" value="InterPro"/>
</dbReference>
<dbReference type="InterPro" id="IPR000847">
    <property type="entry name" value="LysR_HTH_N"/>
</dbReference>